<dbReference type="Proteomes" id="UP000323567">
    <property type="component" value="Unassembled WGS sequence"/>
</dbReference>
<protein>
    <submittedName>
        <fullName evidence="2">Lactate utilization protein</fullName>
    </submittedName>
</protein>
<feature type="domain" description="LUD" evidence="1">
    <location>
        <begin position="13"/>
        <end position="207"/>
    </location>
</feature>
<dbReference type="Gene3D" id="3.40.50.10420">
    <property type="entry name" value="NagB/RpiA/CoA transferase-like"/>
    <property type="match status" value="1"/>
</dbReference>
<dbReference type="EMBL" id="VVXK01000015">
    <property type="protein sequence ID" value="KAA2368287.1"/>
    <property type="molecule type" value="Genomic_DNA"/>
</dbReference>
<organism evidence="2 5">
    <name type="scientific">Alistipes shahii</name>
    <dbReference type="NCBI Taxonomy" id="328814"/>
    <lineage>
        <taxon>Bacteria</taxon>
        <taxon>Pseudomonadati</taxon>
        <taxon>Bacteroidota</taxon>
        <taxon>Bacteroidia</taxon>
        <taxon>Bacteroidales</taxon>
        <taxon>Rikenellaceae</taxon>
        <taxon>Alistipes</taxon>
    </lineage>
</organism>
<dbReference type="RefSeq" id="WP_015545897.1">
    <property type="nucleotide sequence ID" value="NZ_AP031448.1"/>
</dbReference>
<dbReference type="PIRSF" id="PIRSF020269">
    <property type="entry name" value="DUF1121"/>
    <property type="match status" value="1"/>
</dbReference>
<dbReference type="GeneID" id="92758259"/>
<evidence type="ECO:0000313" key="2">
    <source>
        <dbReference type="EMBL" id="KAA2368287.1"/>
    </source>
</evidence>
<name>A0A5B3G462_9BACT</name>
<proteinExistence type="predicted"/>
<evidence type="ECO:0000313" key="5">
    <source>
        <dbReference type="Proteomes" id="UP000323567"/>
    </source>
</evidence>
<dbReference type="InterPro" id="IPR009501">
    <property type="entry name" value="UCP020269"/>
</dbReference>
<dbReference type="Pfam" id="PF02589">
    <property type="entry name" value="LUD_dom"/>
    <property type="match status" value="1"/>
</dbReference>
<sequence length="213" mass="23805">MTNRTAEKTEACAAALRRHRFEAEVVKDAEAAFALMKAVVEAENPQLVSFGDSMTMRGTGIVEWLRSNGRLTLLDGFDASKPYEERLEIRRRALLSDLFITGVNAVTEQGTLHWLDKVGNRIAPVAFGPRKVIIVAGRNKIVADRDEAEERIRRIAAPQNVARHPGFRTPCAKTGVCADCNSQDRICNTRMEMLRCWPDKRVLVILIDEDSGL</sequence>
<dbReference type="PANTHER" id="PTHR36179">
    <property type="entry name" value="LUD_DOM DOMAIN-CONTAINING PROTEIN"/>
    <property type="match status" value="1"/>
</dbReference>
<comment type="caution">
    <text evidence="2">The sequence shown here is derived from an EMBL/GenBank/DDBJ whole genome shotgun (WGS) entry which is preliminary data.</text>
</comment>
<dbReference type="InterPro" id="IPR003741">
    <property type="entry name" value="LUD_dom"/>
</dbReference>
<dbReference type="PANTHER" id="PTHR36179:SF2">
    <property type="entry name" value="LUD DOMAIN-CONTAINING PROTEIN"/>
    <property type="match status" value="1"/>
</dbReference>
<evidence type="ECO:0000313" key="3">
    <source>
        <dbReference type="EMBL" id="KAA2375918.1"/>
    </source>
</evidence>
<evidence type="ECO:0000313" key="4">
    <source>
        <dbReference type="Proteomes" id="UP000322658"/>
    </source>
</evidence>
<dbReference type="EMBL" id="VVXJ01000012">
    <property type="protein sequence ID" value="KAA2375918.1"/>
    <property type="molecule type" value="Genomic_DNA"/>
</dbReference>
<reference evidence="4 5" key="1">
    <citation type="journal article" date="2019" name="Nat. Med.">
        <title>A library of human gut bacterial isolates paired with longitudinal multiomics data enables mechanistic microbiome research.</title>
        <authorList>
            <person name="Poyet M."/>
            <person name="Groussin M."/>
            <person name="Gibbons S.M."/>
            <person name="Avila-Pacheco J."/>
            <person name="Jiang X."/>
            <person name="Kearney S.M."/>
            <person name="Perrotta A.R."/>
            <person name="Berdy B."/>
            <person name="Zhao S."/>
            <person name="Lieberman T.D."/>
            <person name="Swanson P.K."/>
            <person name="Smith M."/>
            <person name="Roesemann S."/>
            <person name="Alexander J.E."/>
            <person name="Rich S.A."/>
            <person name="Livny J."/>
            <person name="Vlamakis H."/>
            <person name="Clish C."/>
            <person name="Bullock K."/>
            <person name="Deik A."/>
            <person name="Scott J."/>
            <person name="Pierce K.A."/>
            <person name="Xavier R.J."/>
            <person name="Alm E.J."/>
        </authorList>
    </citation>
    <scope>NUCLEOTIDE SEQUENCE [LARGE SCALE GENOMIC DNA]</scope>
    <source>
        <strain evidence="3 4">BIOML-A1</strain>
        <strain evidence="2 5">BIOML-A2</strain>
    </source>
</reference>
<evidence type="ECO:0000259" key="1">
    <source>
        <dbReference type="Pfam" id="PF02589"/>
    </source>
</evidence>
<dbReference type="AlphaFoldDB" id="A0A5B3G462"/>
<dbReference type="Proteomes" id="UP000322658">
    <property type="component" value="Unassembled WGS sequence"/>
</dbReference>
<dbReference type="InterPro" id="IPR024185">
    <property type="entry name" value="FTHF_cligase-like_sf"/>
</dbReference>
<gene>
    <name evidence="3" type="ORF">F2Y07_06625</name>
    <name evidence="2" type="ORF">F2Y13_10545</name>
</gene>
<accession>A0A5B3G462</accession>